<keyword evidence="3" id="KW-1185">Reference proteome</keyword>
<evidence type="ECO:0000313" key="3">
    <source>
        <dbReference type="Proteomes" id="UP001176941"/>
    </source>
</evidence>
<feature type="region of interest" description="Disordered" evidence="1">
    <location>
        <begin position="1"/>
        <end position="35"/>
    </location>
</feature>
<gene>
    <name evidence="2" type="ORF">MRATA1EN1_LOCUS26226</name>
</gene>
<evidence type="ECO:0000313" key="2">
    <source>
        <dbReference type="EMBL" id="CAI9177264.1"/>
    </source>
</evidence>
<accession>A0ABN8ZU27</accession>
<sequence>MSMKRAWGPRTRPWSRRLPSRHSPEHLHTGRTLTHSVQRREPIRYFSECLLNTYSMPDTWEGKMKEPGNVPVVKKQTVNKPTPGRTLQAVMRTLDNQVL</sequence>
<name>A0ABN8ZU27_RANTA</name>
<evidence type="ECO:0000256" key="1">
    <source>
        <dbReference type="SAM" id="MobiDB-lite"/>
    </source>
</evidence>
<reference evidence="2" key="1">
    <citation type="submission" date="2023-04" db="EMBL/GenBank/DDBJ databases">
        <authorList>
            <consortium name="ELIXIR-Norway"/>
        </authorList>
    </citation>
    <scope>NUCLEOTIDE SEQUENCE [LARGE SCALE GENOMIC DNA]</scope>
</reference>
<protein>
    <submittedName>
        <fullName evidence="2">Uncharacterized protein</fullName>
    </submittedName>
</protein>
<proteinExistence type="predicted"/>
<dbReference type="EMBL" id="OX459942">
    <property type="protein sequence ID" value="CAI9177264.1"/>
    <property type="molecule type" value="Genomic_DNA"/>
</dbReference>
<dbReference type="Proteomes" id="UP001176941">
    <property type="component" value="Chromosome 6"/>
</dbReference>
<organism evidence="2 3">
    <name type="scientific">Rangifer tarandus platyrhynchus</name>
    <name type="common">Svalbard reindeer</name>
    <dbReference type="NCBI Taxonomy" id="3082113"/>
    <lineage>
        <taxon>Eukaryota</taxon>
        <taxon>Metazoa</taxon>
        <taxon>Chordata</taxon>
        <taxon>Craniata</taxon>
        <taxon>Vertebrata</taxon>
        <taxon>Euteleostomi</taxon>
        <taxon>Mammalia</taxon>
        <taxon>Eutheria</taxon>
        <taxon>Laurasiatheria</taxon>
        <taxon>Artiodactyla</taxon>
        <taxon>Ruminantia</taxon>
        <taxon>Pecora</taxon>
        <taxon>Cervidae</taxon>
        <taxon>Odocoileinae</taxon>
        <taxon>Rangifer</taxon>
    </lineage>
</organism>